<keyword evidence="4" id="KW-0547">Nucleotide-binding</keyword>
<dbReference type="GO" id="GO:0005886">
    <property type="term" value="C:plasma membrane"/>
    <property type="evidence" value="ECO:0007669"/>
    <property type="project" value="UniProtKB-SubCell"/>
</dbReference>
<dbReference type="GO" id="GO:0003924">
    <property type="term" value="F:GTPase activity"/>
    <property type="evidence" value="ECO:0007669"/>
    <property type="project" value="InterPro"/>
</dbReference>
<keyword evidence="5" id="KW-0342">GTP-binding</keyword>
<gene>
    <name evidence="10" type="ORF">KP79_PYT24208</name>
</gene>
<reference evidence="10 11" key="1">
    <citation type="journal article" date="2017" name="Nat. Ecol. Evol.">
        <title>Scallop genome provides insights into evolution of bilaterian karyotype and development.</title>
        <authorList>
            <person name="Wang S."/>
            <person name="Zhang J."/>
            <person name="Jiao W."/>
            <person name="Li J."/>
            <person name="Xun X."/>
            <person name="Sun Y."/>
            <person name="Guo X."/>
            <person name="Huan P."/>
            <person name="Dong B."/>
            <person name="Zhang L."/>
            <person name="Hu X."/>
            <person name="Sun X."/>
            <person name="Wang J."/>
            <person name="Zhao C."/>
            <person name="Wang Y."/>
            <person name="Wang D."/>
            <person name="Huang X."/>
            <person name="Wang R."/>
            <person name="Lv J."/>
            <person name="Li Y."/>
            <person name="Zhang Z."/>
            <person name="Liu B."/>
            <person name="Lu W."/>
            <person name="Hui Y."/>
            <person name="Liang J."/>
            <person name="Zhou Z."/>
            <person name="Hou R."/>
            <person name="Li X."/>
            <person name="Liu Y."/>
            <person name="Li H."/>
            <person name="Ning X."/>
            <person name="Lin Y."/>
            <person name="Zhao L."/>
            <person name="Xing Q."/>
            <person name="Dou J."/>
            <person name="Li Y."/>
            <person name="Mao J."/>
            <person name="Guo H."/>
            <person name="Dou H."/>
            <person name="Li T."/>
            <person name="Mu C."/>
            <person name="Jiang W."/>
            <person name="Fu Q."/>
            <person name="Fu X."/>
            <person name="Miao Y."/>
            <person name="Liu J."/>
            <person name="Yu Q."/>
            <person name="Li R."/>
            <person name="Liao H."/>
            <person name="Li X."/>
            <person name="Kong Y."/>
            <person name="Jiang Z."/>
            <person name="Chourrout D."/>
            <person name="Li R."/>
            <person name="Bao Z."/>
        </authorList>
    </citation>
    <scope>NUCLEOTIDE SEQUENCE [LARGE SCALE GENOMIC DNA]</scope>
    <source>
        <strain evidence="10 11">PY_sf001</strain>
    </source>
</reference>
<dbReference type="OrthoDB" id="265044at2759"/>
<dbReference type="PROSITE" id="PS51420">
    <property type="entry name" value="RHO"/>
    <property type="match status" value="1"/>
</dbReference>
<dbReference type="InterPro" id="IPR001806">
    <property type="entry name" value="Small_GTPase"/>
</dbReference>
<organism evidence="10 11">
    <name type="scientific">Mizuhopecten yessoensis</name>
    <name type="common">Japanese scallop</name>
    <name type="synonym">Patinopecten yessoensis</name>
    <dbReference type="NCBI Taxonomy" id="6573"/>
    <lineage>
        <taxon>Eukaryota</taxon>
        <taxon>Metazoa</taxon>
        <taxon>Spiralia</taxon>
        <taxon>Lophotrochozoa</taxon>
        <taxon>Mollusca</taxon>
        <taxon>Bivalvia</taxon>
        <taxon>Autobranchia</taxon>
        <taxon>Pteriomorphia</taxon>
        <taxon>Pectinida</taxon>
        <taxon>Pectinoidea</taxon>
        <taxon>Pectinidae</taxon>
        <taxon>Mizuhopecten</taxon>
    </lineage>
</organism>
<comment type="caution">
    <text evidence="10">The sequence shown here is derived from an EMBL/GenBank/DDBJ whole genome shotgun (WGS) entry which is preliminary data.</text>
</comment>
<dbReference type="PRINTS" id="PR00449">
    <property type="entry name" value="RASTRNSFRMNG"/>
</dbReference>
<evidence type="ECO:0000313" key="10">
    <source>
        <dbReference type="EMBL" id="OWF43737.1"/>
    </source>
</evidence>
<comment type="similarity">
    <text evidence="9">Belongs to the small GTPase superfamily. RasD family.</text>
</comment>
<dbReference type="NCBIfam" id="TIGR00231">
    <property type="entry name" value="small_GTP"/>
    <property type="match status" value="1"/>
</dbReference>
<keyword evidence="6" id="KW-0472">Membrane</keyword>
<dbReference type="PROSITE" id="PS51419">
    <property type="entry name" value="RAB"/>
    <property type="match status" value="1"/>
</dbReference>
<dbReference type="SMART" id="SM00174">
    <property type="entry name" value="RHO"/>
    <property type="match status" value="1"/>
</dbReference>
<comment type="subcellular location">
    <subcellularLocation>
        <location evidence="1">Cell membrane</location>
        <topology evidence="1">Lipid-anchor</topology>
    </subcellularLocation>
</comment>
<keyword evidence="7" id="KW-0449">Lipoprotein</keyword>
<evidence type="ECO:0000256" key="3">
    <source>
        <dbReference type="ARBA" id="ARBA00022481"/>
    </source>
</evidence>
<dbReference type="AlphaFoldDB" id="A0A210Q4S9"/>
<evidence type="ECO:0000256" key="1">
    <source>
        <dbReference type="ARBA" id="ARBA00004193"/>
    </source>
</evidence>
<dbReference type="FunFam" id="3.40.50.300:FF:000475">
    <property type="entry name" value="GTP-binding protein Rhes"/>
    <property type="match status" value="1"/>
</dbReference>
<dbReference type="Proteomes" id="UP000242188">
    <property type="component" value="Unassembled WGS sequence"/>
</dbReference>
<evidence type="ECO:0000256" key="5">
    <source>
        <dbReference type="ARBA" id="ARBA00023134"/>
    </source>
</evidence>
<evidence type="ECO:0000256" key="4">
    <source>
        <dbReference type="ARBA" id="ARBA00022741"/>
    </source>
</evidence>
<keyword evidence="2" id="KW-1003">Cell membrane</keyword>
<accession>A0A210Q4S9</accession>
<evidence type="ECO:0000256" key="8">
    <source>
        <dbReference type="ARBA" id="ARBA00023289"/>
    </source>
</evidence>
<dbReference type="PROSITE" id="PS51421">
    <property type="entry name" value="RAS"/>
    <property type="match status" value="1"/>
</dbReference>
<dbReference type="EMBL" id="NEDP02005018">
    <property type="protein sequence ID" value="OWF43737.1"/>
    <property type="molecule type" value="Genomic_DNA"/>
</dbReference>
<dbReference type="GO" id="GO:0005525">
    <property type="term" value="F:GTP binding"/>
    <property type="evidence" value="ECO:0007669"/>
    <property type="project" value="UniProtKB-KW"/>
</dbReference>
<proteinExistence type="inferred from homology"/>
<evidence type="ECO:0000313" key="11">
    <source>
        <dbReference type="Proteomes" id="UP000242188"/>
    </source>
</evidence>
<dbReference type="InterPro" id="IPR052236">
    <property type="entry name" value="Small_GTPase_RasD"/>
</dbReference>
<dbReference type="PANTHER" id="PTHR46149">
    <property type="entry name" value="MIP08469P"/>
    <property type="match status" value="1"/>
</dbReference>
<sequence length="217" mass="24812">MVHNQLIVVLGSGHVGKTSVLQKYLNGTFSCKYNETIEDMHCHNVSIDGKQVMTKFLDTSGSIEFPAMRRLAIQKANAFMLVFAIDSKDSFAEVKRTWKEIKLTRNDHRDIPCIVIGNKLDRENYREVECFEAMNWVGQNGLEGMMQEVSPKTGRNFENVFTKLFEQMGLCRALPKTVTKKKLCKKSLIEKCDKNAIASRITRLFNWFACGKTKTTE</sequence>
<dbReference type="SUPFAM" id="SSF52540">
    <property type="entry name" value="P-loop containing nucleoside triphosphate hydrolases"/>
    <property type="match status" value="1"/>
</dbReference>
<protein>
    <submittedName>
        <fullName evidence="10">Dexamethasone-induced Ras-related protein 1</fullName>
    </submittedName>
</protein>
<dbReference type="Pfam" id="PF00071">
    <property type="entry name" value="Ras"/>
    <property type="match status" value="1"/>
</dbReference>
<dbReference type="InterPro" id="IPR005225">
    <property type="entry name" value="Small_GTP-bd"/>
</dbReference>
<dbReference type="SMART" id="SM00173">
    <property type="entry name" value="RAS"/>
    <property type="match status" value="1"/>
</dbReference>
<dbReference type="STRING" id="6573.A0A210Q4S9"/>
<name>A0A210Q4S9_MIZYE</name>
<keyword evidence="11" id="KW-1185">Reference proteome</keyword>
<dbReference type="InterPro" id="IPR027417">
    <property type="entry name" value="P-loop_NTPase"/>
</dbReference>
<keyword evidence="8" id="KW-0636">Prenylation</keyword>
<evidence type="ECO:0000256" key="2">
    <source>
        <dbReference type="ARBA" id="ARBA00022475"/>
    </source>
</evidence>
<dbReference type="Gene3D" id="3.40.50.300">
    <property type="entry name" value="P-loop containing nucleotide triphosphate hydrolases"/>
    <property type="match status" value="1"/>
</dbReference>
<evidence type="ECO:0000256" key="9">
    <source>
        <dbReference type="ARBA" id="ARBA00038061"/>
    </source>
</evidence>
<dbReference type="SMART" id="SM00175">
    <property type="entry name" value="RAB"/>
    <property type="match status" value="1"/>
</dbReference>
<keyword evidence="3" id="KW-0488">Methylation</keyword>
<evidence type="ECO:0000256" key="6">
    <source>
        <dbReference type="ARBA" id="ARBA00023136"/>
    </source>
</evidence>
<evidence type="ECO:0000256" key="7">
    <source>
        <dbReference type="ARBA" id="ARBA00023288"/>
    </source>
</evidence>